<keyword evidence="1" id="KW-0812">Transmembrane</keyword>
<dbReference type="EMBL" id="SOAG01000007">
    <property type="protein sequence ID" value="TDS62038.1"/>
    <property type="molecule type" value="Genomic_DNA"/>
</dbReference>
<keyword evidence="3" id="KW-1185">Reference proteome</keyword>
<proteinExistence type="predicted"/>
<comment type="caution">
    <text evidence="2">The sequence shown here is derived from an EMBL/GenBank/DDBJ whole genome shotgun (WGS) entry which is preliminary data.</text>
</comment>
<name>A0A4R7F5R6_9FLAO</name>
<feature type="transmembrane region" description="Helical" evidence="1">
    <location>
        <begin position="38"/>
        <end position="62"/>
    </location>
</feature>
<protein>
    <recommendedName>
        <fullName evidence="4">PH (Pleckstrin Homology) domain-containing protein</fullName>
    </recommendedName>
</protein>
<dbReference type="OrthoDB" id="1442837at2"/>
<gene>
    <name evidence="2" type="ORF">C8P70_1073</name>
</gene>
<dbReference type="Proteomes" id="UP000295215">
    <property type="component" value="Unassembled WGS sequence"/>
</dbReference>
<keyword evidence="1" id="KW-0472">Membrane</keyword>
<feature type="transmembrane region" description="Helical" evidence="1">
    <location>
        <begin position="12"/>
        <end position="32"/>
    </location>
</feature>
<reference evidence="2 3" key="1">
    <citation type="submission" date="2019-03" db="EMBL/GenBank/DDBJ databases">
        <title>Genomic Encyclopedia of Archaeal and Bacterial Type Strains, Phase II (KMG-II): from individual species to whole genera.</title>
        <authorList>
            <person name="Goeker M."/>
        </authorList>
    </citation>
    <scope>NUCLEOTIDE SEQUENCE [LARGE SCALE GENOMIC DNA]</scope>
    <source>
        <strain evidence="2 3">DSM 28213</strain>
    </source>
</reference>
<evidence type="ECO:0000313" key="2">
    <source>
        <dbReference type="EMBL" id="TDS62038.1"/>
    </source>
</evidence>
<dbReference type="RefSeq" id="WP_133712052.1">
    <property type="nucleotide sequence ID" value="NZ_SOAG01000007.1"/>
</dbReference>
<evidence type="ECO:0000313" key="3">
    <source>
        <dbReference type="Proteomes" id="UP000295215"/>
    </source>
</evidence>
<evidence type="ECO:0000256" key="1">
    <source>
        <dbReference type="SAM" id="Phobius"/>
    </source>
</evidence>
<dbReference type="AlphaFoldDB" id="A0A4R7F5R6"/>
<accession>A0A4R7F5R6</accession>
<organism evidence="2 3">
    <name type="scientific">Myroides indicus</name>
    <dbReference type="NCBI Taxonomy" id="1323422"/>
    <lineage>
        <taxon>Bacteria</taxon>
        <taxon>Pseudomonadati</taxon>
        <taxon>Bacteroidota</taxon>
        <taxon>Flavobacteriia</taxon>
        <taxon>Flavobacteriales</taxon>
        <taxon>Flavobacteriaceae</taxon>
        <taxon>Myroides</taxon>
    </lineage>
</organism>
<keyword evidence="1" id="KW-1133">Transmembrane helix</keyword>
<evidence type="ECO:0008006" key="4">
    <source>
        <dbReference type="Google" id="ProtNLM"/>
    </source>
</evidence>
<sequence>MKFNYYNRTNRILLCIFCLLPFLSTSVLFLVIGSPITLFLGVVLLFLFLVFLYKCTFISIAMDEEGVTYKSLFYSKHISWNQVKDILIVVRQRRSAPDYYNYRDWIQAGYEGKNYFLLFRTTDEFPPNPMFMFSALIGENYISIQYRKQIGILLNKFMFSAT</sequence>